<sequence>MKQASAVHAAGGWRAAALAPIHTFSRVRDAASGRRGAGGVRREHGYLTTTEISHVPGHGRAAGRAGTCACYEIFVLLTY</sequence>
<keyword evidence="2" id="KW-1185">Reference proteome</keyword>
<evidence type="ECO:0000313" key="1">
    <source>
        <dbReference type="EMBL" id="GBP35877.1"/>
    </source>
</evidence>
<protein>
    <submittedName>
        <fullName evidence="1">Uncharacterized protein</fullName>
    </submittedName>
</protein>
<proteinExistence type="predicted"/>
<dbReference type="AlphaFoldDB" id="A0A4C1VC81"/>
<reference evidence="1 2" key="1">
    <citation type="journal article" date="2019" name="Commun. Biol.">
        <title>The bagworm genome reveals a unique fibroin gene that provides high tensile strength.</title>
        <authorList>
            <person name="Kono N."/>
            <person name="Nakamura H."/>
            <person name="Ohtoshi R."/>
            <person name="Tomita M."/>
            <person name="Numata K."/>
            <person name="Arakawa K."/>
        </authorList>
    </citation>
    <scope>NUCLEOTIDE SEQUENCE [LARGE SCALE GENOMIC DNA]</scope>
</reference>
<dbReference type="Proteomes" id="UP000299102">
    <property type="component" value="Unassembled WGS sequence"/>
</dbReference>
<organism evidence="1 2">
    <name type="scientific">Eumeta variegata</name>
    <name type="common">Bagworm moth</name>
    <name type="synonym">Eumeta japonica</name>
    <dbReference type="NCBI Taxonomy" id="151549"/>
    <lineage>
        <taxon>Eukaryota</taxon>
        <taxon>Metazoa</taxon>
        <taxon>Ecdysozoa</taxon>
        <taxon>Arthropoda</taxon>
        <taxon>Hexapoda</taxon>
        <taxon>Insecta</taxon>
        <taxon>Pterygota</taxon>
        <taxon>Neoptera</taxon>
        <taxon>Endopterygota</taxon>
        <taxon>Lepidoptera</taxon>
        <taxon>Glossata</taxon>
        <taxon>Ditrysia</taxon>
        <taxon>Tineoidea</taxon>
        <taxon>Psychidae</taxon>
        <taxon>Oiketicinae</taxon>
        <taxon>Eumeta</taxon>
    </lineage>
</organism>
<gene>
    <name evidence="1" type="ORF">EVAR_23126_1</name>
</gene>
<accession>A0A4C1VC81</accession>
<comment type="caution">
    <text evidence="1">The sequence shown here is derived from an EMBL/GenBank/DDBJ whole genome shotgun (WGS) entry which is preliminary data.</text>
</comment>
<name>A0A4C1VC81_EUMVA</name>
<evidence type="ECO:0000313" key="2">
    <source>
        <dbReference type="Proteomes" id="UP000299102"/>
    </source>
</evidence>
<dbReference type="EMBL" id="BGZK01000311">
    <property type="protein sequence ID" value="GBP35877.1"/>
    <property type="molecule type" value="Genomic_DNA"/>
</dbReference>